<protein>
    <submittedName>
        <fullName evidence="1">Uncharacterized protein</fullName>
    </submittedName>
</protein>
<dbReference type="Proteomes" id="UP001056778">
    <property type="component" value="Chromosome 1"/>
</dbReference>
<keyword evidence="2" id="KW-1185">Reference proteome</keyword>
<evidence type="ECO:0000313" key="1">
    <source>
        <dbReference type="EMBL" id="KAI4470296.1"/>
    </source>
</evidence>
<reference evidence="1" key="1">
    <citation type="submission" date="2022-04" db="EMBL/GenBank/DDBJ databases">
        <title>Chromosome-scale genome assembly of Holotrichia oblita Faldermann.</title>
        <authorList>
            <person name="Rongchong L."/>
        </authorList>
    </citation>
    <scope>NUCLEOTIDE SEQUENCE</scope>
    <source>
        <strain evidence="1">81SQS9</strain>
    </source>
</reference>
<accession>A0ACB9TU23</accession>
<dbReference type="EMBL" id="CM043015">
    <property type="protein sequence ID" value="KAI4470296.1"/>
    <property type="molecule type" value="Genomic_DNA"/>
</dbReference>
<sequence length="215" mass="23100">MDCVRVAVVCFILGIVLAKSPYKGREQRLFRYGYSYTKTVVRPFTITTLVPSSCVHVEATLPPCRNVRFLGNFPGFGSSSSDEAAKSAPANSTTVADDEIQTTALSWGEYLGFSAPTVTLNVTKITTSTILNPSVIVTFSIRGCRPQRMPLELERCKIQATPTTLPIVPTSTVNVNSAIDNTNQITSDTADGQIQGSQADIQSANSNTPTTSLNT</sequence>
<evidence type="ECO:0000313" key="2">
    <source>
        <dbReference type="Proteomes" id="UP001056778"/>
    </source>
</evidence>
<name>A0ACB9TU23_HOLOL</name>
<comment type="caution">
    <text evidence="1">The sequence shown here is derived from an EMBL/GenBank/DDBJ whole genome shotgun (WGS) entry which is preliminary data.</text>
</comment>
<organism evidence="1 2">
    <name type="scientific">Holotrichia oblita</name>
    <name type="common">Chafer beetle</name>
    <dbReference type="NCBI Taxonomy" id="644536"/>
    <lineage>
        <taxon>Eukaryota</taxon>
        <taxon>Metazoa</taxon>
        <taxon>Ecdysozoa</taxon>
        <taxon>Arthropoda</taxon>
        <taxon>Hexapoda</taxon>
        <taxon>Insecta</taxon>
        <taxon>Pterygota</taxon>
        <taxon>Neoptera</taxon>
        <taxon>Endopterygota</taxon>
        <taxon>Coleoptera</taxon>
        <taxon>Polyphaga</taxon>
        <taxon>Scarabaeiformia</taxon>
        <taxon>Scarabaeidae</taxon>
        <taxon>Melolonthinae</taxon>
        <taxon>Holotrichia</taxon>
    </lineage>
</organism>
<gene>
    <name evidence="1" type="ORF">MML48_1g18436</name>
</gene>
<proteinExistence type="predicted"/>